<dbReference type="Proteomes" id="UP001320831">
    <property type="component" value="Unassembled WGS sequence"/>
</dbReference>
<feature type="region of interest" description="Disordered" evidence="1">
    <location>
        <begin position="93"/>
        <end position="114"/>
    </location>
</feature>
<keyword evidence="2" id="KW-1133">Transmembrane helix</keyword>
<gene>
    <name evidence="3" type="ORF">N5A92_11570</name>
</gene>
<feature type="transmembrane region" description="Helical" evidence="2">
    <location>
        <begin position="59"/>
        <end position="77"/>
    </location>
</feature>
<feature type="transmembrane region" description="Helical" evidence="2">
    <location>
        <begin position="5"/>
        <end position="23"/>
    </location>
</feature>
<comment type="caution">
    <text evidence="3">The sequence shown here is derived from an EMBL/GenBank/DDBJ whole genome shotgun (WGS) entry which is preliminary data.</text>
</comment>
<dbReference type="RefSeq" id="WP_260902737.1">
    <property type="nucleotide sequence ID" value="NZ_JAOCZP010000003.1"/>
</dbReference>
<sequence length="114" mass="13068">MRYILIFWALPMSLIWGWYFLSFNDINFGFVMLTRQMHDLVFEIYGQILGIEPSALPPLLVRACVVDTFILLAILAFRRRRAIRAWIAERRGGRTTRARMPSAAPEAGRAPLAG</sequence>
<protein>
    <submittedName>
        <fullName evidence="3">DUF6105 family protein</fullName>
    </submittedName>
</protein>
<dbReference type="EMBL" id="JAOCZP010000003">
    <property type="protein sequence ID" value="MCT7375671.1"/>
    <property type="molecule type" value="Genomic_DNA"/>
</dbReference>
<organism evidence="3 4">
    <name type="scientific">Chelativorans salis</name>
    <dbReference type="NCBI Taxonomy" id="2978478"/>
    <lineage>
        <taxon>Bacteria</taxon>
        <taxon>Pseudomonadati</taxon>
        <taxon>Pseudomonadota</taxon>
        <taxon>Alphaproteobacteria</taxon>
        <taxon>Hyphomicrobiales</taxon>
        <taxon>Phyllobacteriaceae</taxon>
        <taxon>Chelativorans</taxon>
    </lineage>
</organism>
<keyword evidence="2" id="KW-0472">Membrane</keyword>
<dbReference type="Pfam" id="PF19600">
    <property type="entry name" value="DUF6105"/>
    <property type="match status" value="1"/>
</dbReference>
<evidence type="ECO:0000256" key="2">
    <source>
        <dbReference type="SAM" id="Phobius"/>
    </source>
</evidence>
<evidence type="ECO:0000256" key="1">
    <source>
        <dbReference type="SAM" id="MobiDB-lite"/>
    </source>
</evidence>
<accession>A0ABT2LM67</accession>
<evidence type="ECO:0000313" key="3">
    <source>
        <dbReference type="EMBL" id="MCT7375671.1"/>
    </source>
</evidence>
<proteinExistence type="predicted"/>
<reference evidence="3 4" key="1">
    <citation type="submission" date="2022-09" db="EMBL/GenBank/DDBJ databases">
        <title>Chelativorans salina sp. nov., a novel slightly halophilic bacterium isolated from a saline lake sediment enrichment.</title>
        <authorList>
            <person name="Gao L."/>
            <person name="Fang B.-Z."/>
            <person name="Li W.-J."/>
        </authorList>
    </citation>
    <scope>NUCLEOTIDE SEQUENCE [LARGE SCALE GENOMIC DNA]</scope>
    <source>
        <strain evidence="3 4">EGI FJ00035</strain>
    </source>
</reference>
<name>A0ABT2LM67_9HYPH</name>
<keyword evidence="2" id="KW-0812">Transmembrane</keyword>
<evidence type="ECO:0000313" key="4">
    <source>
        <dbReference type="Proteomes" id="UP001320831"/>
    </source>
</evidence>
<keyword evidence="4" id="KW-1185">Reference proteome</keyword>
<dbReference type="InterPro" id="IPR046087">
    <property type="entry name" value="DUF6105"/>
</dbReference>